<dbReference type="Pfam" id="PF00692">
    <property type="entry name" value="dUTPase"/>
    <property type="match status" value="1"/>
</dbReference>
<dbReference type="EMBL" id="KP136799">
    <property type="protein sequence ID" value="AJG42980.1"/>
    <property type="molecule type" value="Genomic_DNA"/>
</dbReference>
<dbReference type="InterPro" id="IPR036157">
    <property type="entry name" value="dUTPase-like_sf"/>
</dbReference>
<keyword evidence="1" id="KW-0479">Metal-binding</keyword>
<reference evidence="6" key="1">
    <citation type="submission" date="2014-11" db="EMBL/GenBank/DDBJ databases">
        <title>Gammaherpesviruses are widespread among seal species in Canada.</title>
        <authorList>
            <person name="Bellehumeur C."/>
            <person name="Nielsen O."/>
            <person name="Measures L."/>
            <person name="Harwood L."/>
            <person name="Boyle B."/>
            <person name="Gagnon C.A."/>
        </authorList>
    </citation>
    <scope>NUCLEOTIDE SEQUENCE [LARGE SCALE GENOMIC DNA]</scope>
    <source>
        <strain evidence="6">FMV04-1493874</strain>
    </source>
</reference>
<evidence type="ECO:0000256" key="2">
    <source>
        <dbReference type="ARBA" id="ARBA00022801"/>
    </source>
</evidence>
<accession>A0A0R5ZAN3</accession>
<proteinExistence type="inferred from homology"/>
<dbReference type="SUPFAM" id="SSF51283">
    <property type="entry name" value="dUTPase-like"/>
    <property type="match status" value="2"/>
</dbReference>
<keyword evidence="3" id="KW-0460">Magnesium</keyword>
<dbReference type="GO" id="GO:0046872">
    <property type="term" value="F:metal ion binding"/>
    <property type="evidence" value="ECO:0007669"/>
    <property type="project" value="UniProtKB-KW"/>
</dbReference>
<keyword evidence="2" id="KW-0378">Hydrolase</keyword>
<dbReference type="InterPro" id="IPR034745">
    <property type="entry name" value="HSV_DUT"/>
</dbReference>
<evidence type="ECO:0000256" key="3">
    <source>
        <dbReference type="ARBA" id="ARBA00022842"/>
    </source>
</evidence>
<feature type="domain" description="dUTPase-like" evidence="5">
    <location>
        <begin position="128"/>
        <end position="226"/>
    </location>
</feature>
<dbReference type="HAMAP" id="MF_04031">
    <property type="entry name" value="HSV_DUT"/>
    <property type="match status" value="1"/>
</dbReference>
<dbReference type="Gene3D" id="2.70.40.10">
    <property type="match status" value="2"/>
</dbReference>
<evidence type="ECO:0000313" key="6">
    <source>
        <dbReference type="EMBL" id="AJG42980.1"/>
    </source>
</evidence>
<keyword evidence="7" id="KW-1185">Reference proteome</keyword>
<dbReference type="InterPro" id="IPR029054">
    <property type="entry name" value="dUTPase-like"/>
</dbReference>
<evidence type="ECO:0000256" key="4">
    <source>
        <dbReference type="ARBA" id="ARBA00023080"/>
    </source>
</evidence>
<dbReference type="Proteomes" id="UP000296355">
    <property type="component" value="Segment"/>
</dbReference>
<evidence type="ECO:0000313" key="7">
    <source>
        <dbReference type="Proteomes" id="UP000296355"/>
    </source>
</evidence>
<sequence length="292" mass="32995">MALRKQRPEVYFEFASSNFFITSENESSKFTLTNLHPILVRPHTPTIVSLGVKIVHSSKSYGFILYGHSKKAVSCHLGIIDPDYAGELKLIICNKLLTNITLFANQLTINLLAFFYFTPVLHEHRLLNAPHYANDVGYDFYLPEDIAIFPLSSKEICVFDPPPISSKYFVPVIFGRSGLATNGLFVTATKWTSKPLVIQFTNYSEETVYYKKGTRICQVVFILKRHLPSRLKYFMSLYYLTKYLVFSGATVSFVDIENDQYQSLVTLPQILPAPPNPGMLRGSHGFGSSGTH</sequence>
<name>A0A0R5ZAN3_9GAMA</name>
<evidence type="ECO:0000256" key="1">
    <source>
        <dbReference type="ARBA" id="ARBA00022723"/>
    </source>
</evidence>
<protein>
    <submittedName>
        <fullName evidence="6">dUTPase</fullName>
    </submittedName>
</protein>
<dbReference type="GO" id="GO:0004170">
    <property type="term" value="F:dUTP diphosphatase activity"/>
    <property type="evidence" value="ECO:0007669"/>
    <property type="project" value="InterPro"/>
</dbReference>
<organism evidence="6 7">
    <name type="scientific">phocid gammaherpesvirus 3</name>
    <dbReference type="NCBI Taxonomy" id="2560643"/>
    <lineage>
        <taxon>Viruses</taxon>
        <taxon>Duplodnaviria</taxon>
        <taxon>Heunggongvirae</taxon>
        <taxon>Peploviricota</taxon>
        <taxon>Herviviricetes</taxon>
        <taxon>Herpesvirales</taxon>
        <taxon>Orthoherpesviridae</taxon>
        <taxon>Gammaherpesvirinae</taxon>
        <taxon>Percavirus</taxon>
        <taxon>Percavirus phocidgamma3</taxon>
    </lineage>
</organism>
<evidence type="ECO:0000259" key="5">
    <source>
        <dbReference type="Pfam" id="PF00692"/>
    </source>
</evidence>
<keyword evidence="4" id="KW-0546">Nucleotide metabolism</keyword>
<dbReference type="GO" id="GO:0046080">
    <property type="term" value="P:dUTP metabolic process"/>
    <property type="evidence" value="ECO:0007669"/>
    <property type="project" value="InterPro"/>
</dbReference>